<dbReference type="InterPro" id="IPR001555">
    <property type="entry name" value="GART_AS"/>
</dbReference>
<evidence type="ECO:0000256" key="3">
    <source>
        <dbReference type="ARBA" id="ARBA00022755"/>
    </source>
</evidence>
<dbReference type="Gene3D" id="3.40.50.170">
    <property type="entry name" value="Formyl transferase, N-terminal domain"/>
    <property type="match status" value="1"/>
</dbReference>
<comment type="catalytic activity">
    <reaction evidence="5 6">
        <text>N(1)-(5-phospho-beta-D-ribosyl)glycinamide + (6R)-10-formyltetrahydrofolate = N(2)-formyl-N(1)-(5-phospho-beta-D-ribosyl)glycinamide + (6S)-5,6,7,8-tetrahydrofolate + H(+)</text>
        <dbReference type="Rhea" id="RHEA:15053"/>
        <dbReference type="ChEBI" id="CHEBI:15378"/>
        <dbReference type="ChEBI" id="CHEBI:57453"/>
        <dbReference type="ChEBI" id="CHEBI:143788"/>
        <dbReference type="ChEBI" id="CHEBI:147286"/>
        <dbReference type="ChEBI" id="CHEBI:195366"/>
        <dbReference type="EC" id="2.1.2.2"/>
    </reaction>
</comment>
<dbReference type="InterPro" id="IPR002376">
    <property type="entry name" value="Formyl_transf_N"/>
</dbReference>
<proteinExistence type="inferred from homology"/>
<evidence type="ECO:0000256" key="5">
    <source>
        <dbReference type="ARBA" id="ARBA00047664"/>
    </source>
</evidence>
<dbReference type="OrthoDB" id="9806170at2"/>
<feature type="binding site" evidence="6">
    <location>
        <position position="108"/>
    </location>
    <ligand>
        <name>(6R)-10-formyltetrahydrofolate</name>
        <dbReference type="ChEBI" id="CHEBI:195366"/>
    </ligand>
</feature>
<feature type="active site" description="Proton donor" evidence="6">
    <location>
        <position position="110"/>
    </location>
</feature>
<dbReference type="GO" id="GO:0005829">
    <property type="term" value="C:cytosol"/>
    <property type="evidence" value="ECO:0007669"/>
    <property type="project" value="TreeGrafter"/>
</dbReference>
<keyword evidence="3 6" id="KW-0658">Purine biosynthesis</keyword>
<evidence type="ECO:0000256" key="6">
    <source>
        <dbReference type="HAMAP-Rule" id="MF_01930"/>
    </source>
</evidence>
<dbReference type="Proteomes" id="UP000203464">
    <property type="component" value="Unassembled WGS sequence"/>
</dbReference>
<feature type="binding site" evidence="6">
    <location>
        <begin position="91"/>
        <end position="94"/>
    </location>
    <ligand>
        <name>(6R)-10-formyltetrahydrofolate</name>
        <dbReference type="ChEBI" id="CHEBI:195366"/>
    </ligand>
</feature>
<dbReference type="HAMAP" id="MF_01930">
    <property type="entry name" value="PurN"/>
    <property type="match status" value="1"/>
</dbReference>
<protein>
    <recommendedName>
        <fullName evidence="6">Phosphoribosylglycinamide formyltransferase</fullName>
        <ecNumber evidence="6">2.1.2.2</ecNumber>
    </recommendedName>
    <alternativeName>
        <fullName evidence="6">5'-phosphoribosylglycinamide transformylase</fullName>
    </alternativeName>
    <alternativeName>
        <fullName evidence="6">GAR transformylase</fullName>
        <shortName evidence="6">GART</shortName>
    </alternativeName>
</protein>
<dbReference type="InterPro" id="IPR036477">
    <property type="entry name" value="Formyl_transf_N_sf"/>
</dbReference>
<dbReference type="InterPro" id="IPR004607">
    <property type="entry name" value="GART"/>
</dbReference>
<feature type="binding site" evidence="6">
    <location>
        <begin position="13"/>
        <end position="15"/>
    </location>
    <ligand>
        <name>N(1)-(5-phospho-beta-D-ribosyl)glycinamide</name>
        <dbReference type="ChEBI" id="CHEBI:143788"/>
    </ligand>
</feature>
<feature type="binding site" evidence="6">
    <location>
        <position position="66"/>
    </location>
    <ligand>
        <name>(6R)-10-formyltetrahydrofolate</name>
        <dbReference type="ChEBI" id="CHEBI:195366"/>
    </ligand>
</feature>
<dbReference type="PANTHER" id="PTHR43369:SF2">
    <property type="entry name" value="PHOSPHORIBOSYLGLYCINAMIDE FORMYLTRANSFERASE"/>
    <property type="match status" value="1"/>
</dbReference>
<feature type="site" description="Raises pKa of active site His" evidence="6">
    <location>
        <position position="146"/>
    </location>
</feature>
<evidence type="ECO:0000256" key="2">
    <source>
        <dbReference type="ARBA" id="ARBA00022679"/>
    </source>
</evidence>
<dbReference type="AlphaFoldDB" id="A0A238JMC0"/>
<evidence type="ECO:0000259" key="7">
    <source>
        <dbReference type="Pfam" id="PF00551"/>
    </source>
</evidence>
<reference evidence="9" key="1">
    <citation type="submission" date="2017-05" db="EMBL/GenBank/DDBJ databases">
        <authorList>
            <person name="Rodrigo-Torres L."/>
            <person name="Arahal R. D."/>
            <person name="Lucena T."/>
        </authorList>
    </citation>
    <scope>NUCLEOTIDE SEQUENCE [LARGE SCALE GENOMIC DNA]</scope>
    <source>
        <strain evidence="9">CECT 8868</strain>
    </source>
</reference>
<keyword evidence="9" id="KW-1185">Reference proteome</keyword>
<comment type="function">
    <text evidence="6">Catalyzes the transfer of a formyl group from 10-formyltetrahydrofolate to 5-phospho-ribosyl-glycinamide (GAR), producing 5-phospho-ribosyl-N-formylglycinamide (FGAR) and tetrahydrofolate.</text>
</comment>
<keyword evidence="2 6" id="KW-0808">Transferase</keyword>
<dbReference type="UniPathway" id="UPA00074">
    <property type="reaction ID" value="UER00126"/>
</dbReference>
<dbReference type="NCBIfam" id="TIGR00639">
    <property type="entry name" value="PurN"/>
    <property type="match status" value="1"/>
</dbReference>
<dbReference type="SUPFAM" id="SSF53328">
    <property type="entry name" value="Formyltransferase"/>
    <property type="match status" value="1"/>
</dbReference>
<dbReference type="GO" id="GO:0004644">
    <property type="term" value="F:phosphoribosylglycinamide formyltransferase activity"/>
    <property type="evidence" value="ECO:0007669"/>
    <property type="project" value="UniProtKB-UniRule"/>
</dbReference>
<dbReference type="EC" id="2.1.2.2" evidence="6"/>
<dbReference type="RefSeq" id="WP_093994972.1">
    <property type="nucleotide sequence ID" value="NZ_FXYD01000001.1"/>
</dbReference>
<evidence type="ECO:0000256" key="4">
    <source>
        <dbReference type="ARBA" id="ARBA00038440"/>
    </source>
</evidence>
<comment type="pathway">
    <text evidence="1 6">Purine metabolism; IMP biosynthesis via de novo pathway; N(2)-formyl-N(1)-(5-phospho-D-ribosyl)glycinamide from N(1)-(5-phospho-D-ribosyl)glycinamide (10-formyl THF route): step 1/1.</text>
</comment>
<dbReference type="CDD" id="cd08645">
    <property type="entry name" value="FMT_core_GART"/>
    <property type="match status" value="1"/>
</dbReference>
<feature type="domain" description="Formyl transferase N-terminal" evidence="7">
    <location>
        <begin position="3"/>
        <end position="183"/>
    </location>
</feature>
<evidence type="ECO:0000313" key="9">
    <source>
        <dbReference type="Proteomes" id="UP000203464"/>
    </source>
</evidence>
<organism evidence="8 9">
    <name type="scientific">Octadecabacter ascidiaceicola</name>
    <dbReference type="NCBI Taxonomy" id="1655543"/>
    <lineage>
        <taxon>Bacteria</taxon>
        <taxon>Pseudomonadati</taxon>
        <taxon>Pseudomonadota</taxon>
        <taxon>Alphaproteobacteria</taxon>
        <taxon>Rhodobacterales</taxon>
        <taxon>Roseobacteraceae</taxon>
        <taxon>Octadecabacter</taxon>
    </lineage>
</organism>
<gene>
    <name evidence="6 8" type="primary">purN</name>
    <name evidence="8" type="ORF">OCA8868_00523</name>
</gene>
<comment type="similarity">
    <text evidence="4 6">Belongs to the GART family.</text>
</comment>
<dbReference type="GO" id="GO:0006189">
    <property type="term" value="P:'de novo' IMP biosynthetic process"/>
    <property type="evidence" value="ECO:0007669"/>
    <property type="project" value="UniProtKB-UniRule"/>
</dbReference>
<accession>A0A238JMC0</accession>
<dbReference type="Pfam" id="PF00551">
    <property type="entry name" value="Formyl_trans_N"/>
    <property type="match status" value="1"/>
</dbReference>
<evidence type="ECO:0000256" key="1">
    <source>
        <dbReference type="ARBA" id="ARBA00005054"/>
    </source>
</evidence>
<evidence type="ECO:0000313" key="8">
    <source>
        <dbReference type="EMBL" id="SMX31791.1"/>
    </source>
</evidence>
<dbReference type="EMBL" id="FXYD01000001">
    <property type="protein sequence ID" value="SMX31791.1"/>
    <property type="molecule type" value="Genomic_DNA"/>
</dbReference>
<dbReference type="PROSITE" id="PS00373">
    <property type="entry name" value="GART"/>
    <property type="match status" value="1"/>
</dbReference>
<sequence length="203" mass="22044">MSKRVAILISGGGSNMVALVNSMIGDHPARPVVVISNDPNAGGLAKARDLGIATAFVDHREYPNDRNAFEEILHATLEGHNPDIVCLAGFMRILTEGFTARYEGRMLNIHPSLLPKYKGLHTHARALEAGDPEHGCSVHEVTAALDDGPVLGQARIAVEQNDTPETLASRLLPLEHELYPAVLRRFANGDRTPVRLPIMRSIP</sequence>
<dbReference type="PANTHER" id="PTHR43369">
    <property type="entry name" value="PHOSPHORIBOSYLGLYCINAMIDE FORMYLTRANSFERASE"/>
    <property type="match status" value="1"/>
</dbReference>
<name>A0A238JMC0_9RHOB</name>